<dbReference type="KEGG" id="gcr:GcLGCM259_1066"/>
<evidence type="ECO:0000313" key="1">
    <source>
        <dbReference type="EMBL" id="QCY46811.1"/>
    </source>
</evidence>
<dbReference type="Proteomes" id="UP000307000">
    <property type="component" value="Chromosome"/>
</dbReference>
<name>A0A5B7WRV1_9MICC</name>
<evidence type="ECO:0000313" key="2">
    <source>
        <dbReference type="Proteomes" id="UP000307000"/>
    </source>
</evidence>
<sequence>MAKAFKRTARGIAGALHEPERKLLRELFDDVISLLEERDEIHQVDPSEELDPLYALTGMSPDRGPLPEPSDPAVARLLPVASDDPEVANDFRRFGEHDLILSKIGRLREAKFLMENTRIVLDDAAASRFAQALNDVRLVLSERLGIRDEEDSARIARIDDARKVKNPDDYMALMYNLISWIQDTVMRALLDAEY</sequence>
<dbReference type="Pfam" id="PF09438">
    <property type="entry name" value="DUF2017"/>
    <property type="match status" value="1"/>
</dbReference>
<dbReference type="InterPro" id="IPR018561">
    <property type="entry name" value="AosR"/>
</dbReference>
<gene>
    <name evidence="1" type="ORF">GcLGCM259_1066</name>
</gene>
<reference evidence="1 2" key="1">
    <citation type="submission" date="2018-12" db="EMBL/GenBank/DDBJ databases">
        <title>Complete Genome Sequence of Glutamicibacter creatinolyticus strain LGCM259,isolated from an abscess of a 12-year-old mare in Italy.</title>
        <authorList>
            <person name="Santos R.G."/>
            <person name="Silva A.L."/>
            <person name="Seyffert N."/>
            <person name="Castro T.L.P."/>
            <person name="Attili A.R."/>
            <person name="Rifici C."/>
            <person name="Mazzullo G."/>
            <person name="Brenig B."/>
            <person name="Venanzi F."/>
            <person name="Azevedo V."/>
        </authorList>
    </citation>
    <scope>NUCLEOTIDE SEQUENCE [LARGE SCALE GENOMIC DNA]</scope>
    <source>
        <strain evidence="1 2">LGCM 259</strain>
    </source>
</reference>
<dbReference type="AlphaFoldDB" id="A0A5B7WRV1"/>
<dbReference type="RefSeq" id="WP_138173062.1">
    <property type="nucleotide sequence ID" value="NZ_BAAAGL010000025.1"/>
</dbReference>
<dbReference type="EMBL" id="CP034412">
    <property type="protein sequence ID" value="QCY46811.1"/>
    <property type="molecule type" value="Genomic_DNA"/>
</dbReference>
<protein>
    <submittedName>
        <fullName evidence="1">Uncharacterized protein</fullName>
    </submittedName>
</protein>
<organism evidence="1 2">
    <name type="scientific">Glutamicibacter creatinolyticus</name>
    <dbReference type="NCBI Taxonomy" id="162496"/>
    <lineage>
        <taxon>Bacteria</taxon>
        <taxon>Bacillati</taxon>
        <taxon>Actinomycetota</taxon>
        <taxon>Actinomycetes</taxon>
        <taxon>Micrococcales</taxon>
        <taxon>Micrococcaceae</taxon>
        <taxon>Glutamicibacter</taxon>
    </lineage>
</organism>
<proteinExistence type="predicted"/>
<accession>A0A5B7WRV1</accession>
<keyword evidence="2" id="KW-1185">Reference proteome</keyword>